<gene>
    <name evidence="2" type="ORF">CAL27_18855</name>
</gene>
<reference evidence="2 3" key="1">
    <citation type="submission" date="2017-05" db="EMBL/GenBank/DDBJ databases">
        <title>Complete and WGS of Bordetella genogroups.</title>
        <authorList>
            <person name="Spilker T."/>
            <person name="Lipuma J."/>
        </authorList>
    </citation>
    <scope>NUCLEOTIDE SEQUENCE [LARGE SCALE GENOMIC DNA]</scope>
    <source>
        <strain evidence="2 3">AU9795</strain>
    </source>
</reference>
<feature type="domain" description="SNF2 N-terminal" evidence="1">
    <location>
        <begin position="31"/>
        <end position="295"/>
    </location>
</feature>
<proteinExistence type="predicted"/>
<evidence type="ECO:0000313" key="2">
    <source>
        <dbReference type="EMBL" id="OZI58742.1"/>
    </source>
</evidence>
<dbReference type="RefSeq" id="WP_094832466.1">
    <property type="nucleotide sequence ID" value="NZ_NEVR01000004.1"/>
</dbReference>
<sequence>MTRRRYIARPYQGLITGHQLTVPRCGIWAGMGMGKTTGTLTALDALELAEPGPTLVTAPLRVAQSTWPDEALKWDHLRHLDVTPIVGDVKARERALARAFNFSASVFTVNYENLPWLAETLARWGKPWPFGKVVADESTKLKGWRGSQQTSSKGTEFVRGAGALRSRALAKVAHKHVRHFVELTGTPSPNGLQDLWGQAWFLDQGQRLGRTFDAFKSRWFRPAHSGYGIEPLPFAQDQIEDAMRDLCLSLDARDWFDLRAPVVNPIYVELPARAREIYRAMEREMFALIGEHEVEAFNAAAKTMKCLQLANGAAYVDEHAEQWREVHDQKLQALASIIEEAAGMPVLVAYHFRSDLERLRKAFPKGRALDKDPQTLRDWNAGKIPVLFAHPASAGHGLNMQDGGNILAFFSMNWNLEEHLQIIERIGPTRQLQAGHDRPVFIHYILARDTIDEIVLARIQTKREVQDLLLEALKRRA</sequence>
<dbReference type="SUPFAM" id="SSF52540">
    <property type="entry name" value="P-loop containing nucleoside triphosphate hydrolases"/>
    <property type="match status" value="2"/>
</dbReference>
<dbReference type="Pfam" id="PF00176">
    <property type="entry name" value="SNF2-rel_dom"/>
    <property type="match status" value="1"/>
</dbReference>
<name>A0ABX4EXH0_9BORD</name>
<dbReference type="Proteomes" id="UP000216354">
    <property type="component" value="Unassembled WGS sequence"/>
</dbReference>
<dbReference type="Gene3D" id="3.40.50.300">
    <property type="entry name" value="P-loop containing nucleotide triphosphate hydrolases"/>
    <property type="match status" value="1"/>
</dbReference>
<evidence type="ECO:0000313" key="3">
    <source>
        <dbReference type="Proteomes" id="UP000216354"/>
    </source>
</evidence>
<dbReference type="Gene3D" id="3.40.50.10810">
    <property type="entry name" value="Tandem AAA-ATPase domain"/>
    <property type="match status" value="1"/>
</dbReference>
<organism evidence="2 3">
    <name type="scientific">Bordetella genomosp. 1</name>
    <dbReference type="NCBI Taxonomy" id="1395607"/>
    <lineage>
        <taxon>Bacteria</taxon>
        <taxon>Pseudomonadati</taxon>
        <taxon>Pseudomonadota</taxon>
        <taxon>Betaproteobacteria</taxon>
        <taxon>Burkholderiales</taxon>
        <taxon>Alcaligenaceae</taxon>
        <taxon>Bordetella</taxon>
    </lineage>
</organism>
<accession>A0ABX4EXH0</accession>
<dbReference type="InterPro" id="IPR000330">
    <property type="entry name" value="SNF2_N"/>
</dbReference>
<dbReference type="InterPro" id="IPR027417">
    <property type="entry name" value="P-loop_NTPase"/>
</dbReference>
<comment type="caution">
    <text evidence="2">The sequence shown here is derived from an EMBL/GenBank/DDBJ whole genome shotgun (WGS) entry which is preliminary data.</text>
</comment>
<dbReference type="InterPro" id="IPR038718">
    <property type="entry name" value="SNF2-like_sf"/>
</dbReference>
<keyword evidence="3" id="KW-1185">Reference proteome</keyword>
<dbReference type="EMBL" id="NEVR01000004">
    <property type="protein sequence ID" value="OZI58742.1"/>
    <property type="molecule type" value="Genomic_DNA"/>
</dbReference>
<evidence type="ECO:0000259" key="1">
    <source>
        <dbReference type="Pfam" id="PF00176"/>
    </source>
</evidence>
<dbReference type="PANTHER" id="PTHR10799">
    <property type="entry name" value="SNF2/RAD54 HELICASE FAMILY"/>
    <property type="match status" value="1"/>
</dbReference>
<protein>
    <recommendedName>
        <fullName evidence="1">SNF2 N-terminal domain-containing protein</fullName>
    </recommendedName>
</protein>